<dbReference type="Proteomes" id="UP000799118">
    <property type="component" value="Unassembled WGS sequence"/>
</dbReference>
<sequence length="175" mass="19989">QKLRESQLRSSLDHLRNNLHMKARLLTYRTTNVAHQGMVRKSQALFQRSQRLINLSARKDSDARAALVWIVGEQKVGWKKLQPSDICMLDDRNMAVGMSRKKLGKKRRAEMRAQAAEQEQAENVRVGMDARQKELECMQKGLGEGTRSTSWIWMEGGGELIDQEALEEGIFTSYG</sequence>
<evidence type="ECO:0000313" key="1">
    <source>
        <dbReference type="EMBL" id="KAE9385244.1"/>
    </source>
</evidence>
<name>A0A6A4GIW4_9AGAR</name>
<keyword evidence="2" id="KW-1185">Reference proteome</keyword>
<gene>
    <name evidence="1" type="ORF">BT96DRAFT_840962</name>
</gene>
<protein>
    <submittedName>
        <fullName evidence="1">Uncharacterized protein</fullName>
    </submittedName>
</protein>
<reference evidence="1" key="1">
    <citation type="journal article" date="2019" name="Environ. Microbiol.">
        <title>Fungal ecological strategies reflected in gene transcription - a case study of two litter decomposers.</title>
        <authorList>
            <person name="Barbi F."/>
            <person name="Kohler A."/>
            <person name="Barry K."/>
            <person name="Baskaran P."/>
            <person name="Daum C."/>
            <person name="Fauchery L."/>
            <person name="Ihrmark K."/>
            <person name="Kuo A."/>
            <person name="LaButti K."/>
            <person name="Lipzen A."/>
            <person name="Morin E."/>
            <person name="Grigoriev I.V."/>
            <person name="Henrissat B."/>
            <person name="Lindahl B."/>
            <person name="Martin F."/>
        </authorList>
    </citation>
    <scope>NUCLEOTIDE SEQUENCE</scope>
    <source>
        <strain evidence="1">JB14</strain>
    </source>
</reference>
<dbReference type="AlphaFoldDB" id="A0A6A4GIW4"/>
<organism evidence="1 2">
    <name type="scientific">Gymnopus androsaceus JB14</name>
    <dbReference type="NCBI Taxonomy" id="1447944"/>
    <lineage>
        <taxon>Eukaryota</taxon>
        <taxon>Fungi</taxon>
        <taxon>Dikarya</taxon>
        <taxon>Basidiomycota</taxon>
        <taxon>Agaricomycotina</taxon>
        <taxon>Agaricomycetes</taxon>
        <taxon>Agaricomycetidae</taxon>
        <taxon>Agaricales</taxon>
        <taxon>Marasmiineae</taxon>
        <taxon>Omphalotaceae</taxon>
        <taxon>Gymnopus</taxon>
    </lineage>
</organism>
<feature type="non-terminal residue" evidence="1">
    <location>
        <position position="1"/>
    </location>
</feature>
<dbReference type="OrthoDB" id="3257768at2759"/>
<proteinExistence type="predicted"/>
<accession>A0A6A4GIW4</accession>
<evidence type="ECO:0000313" key="2">
    <source>
        <dbReference type="Proteomes" id="UP000799118"/>
    </source>
</evidence>
<dbReference type="EMBL" id="ML770010">
    <property type="protein sequence ID" value="KAE9385244.1"/>
    <property type="molecule type" value="Genomic_DNA"/>
</dbReference>